<protein>
    <recommendedName>
        <fullName evidence="1">MAM domain-containing protein</fullName>
    </recommendedName>
</protein>
<feature type="domain" description="MAM" evidence="1">
    <location>
        <begin position="46"/>
        <end position="236"/>
    </location>
</feature>
<keyword evidence="3" id="KW-1185">Reference proteome</keyword>
<gene>
    <name evidence="2" type="ORF">EQG68_06490</name>
</gene>
<dbReference type="GO" id="GO:0016020">
    <property type="term" value="C:membrane"/>
    <property type="evidence" value="ECO:0007669"/>
    <property type="project" value="InterPro"/>
</dbReference>
<evidence type="ECO:0000313" key="3">
    <source>
        <dbReference type="Proteomes" id="UP000289734"/>
    </source>
</evidence>
<name>A0A4Q1KT12_9FLAO</name>
<accession>A0A4Q1KT12</accession>
<evidence type="ECO:0000259" key="1">
    <source>
        <dbReference type="PROSITE" id="PS50060"/>
    </source>
</evidence>
<dbReference type="Proteomes" id="UP000289734">
    <property type="component" value="Unassembled WGS sequence"/>
</dbReference>
<dbReference type="RefSeq" id="WP_129463976.1">
    <property type="nucleotide sequence ID" value="NZ_SBKQ01000005.1"/>
</dbReference>
<organism evidence="2 3">
    <name type="scientific">Flavobacterium piscinae</name>
    <dbReference type="NCBI Taxonomy" id="2506424"/>
    <lineage>
        <taxon>Bacteria</taxon>
        <taxon>Pseudomonadati</taxon>
        <taxon>Bacteroidota</taxon>
        <taxon>Flavobacteriia</taxon>
        <taxon>Flavobacteriales</taxon>
        <taxon>Flavobacteriaceae</taxon>
        <taxon>Flavobacterium</taxon>
    </lineage>
</organism>
<comment type="caution">
    <text evidence="2">The sequence shown here is derived from an EMBL/GenBank/DDBJ whole genome shotgun (WGS) entry which is preliminary data.</text>
</comment>
<sequence>MKNYSTLINKSKKEVSLNKLFLKITLVLLCTIQMSLAQTLLIDPATNGGFESGTTFAANGWTATTSVSTRNQWVCNTGATSGFSGVRCAYITNNTSITPPPHSYTLNASRRTHLYRDVTVPSGETNIELNFDWIGRGQTNNDFMRIWLTPTSYTPTYGASVTATGSAPTGRVLLAVYQNQSSWTNATVYLPTDYAGQTFRLIFEWINNNSSGTQPPAAIDNISLTSAPVINNDCSNAINLTVNPNTICSSSTIGSTIGATQSQSGCAGSADDDVWYSFVATSTIHTVTVTPNTLYDAVVEIFSGSCGSLTSLVCQDATLAYSPEEATASGLTIGNTYYVRTYSYYSSSSDRGSFTICVTTPADPCSSITSISGCGTTTSTTIASGSGIYSTSACFNSTPGLEKIFSYTPTMSGTFAIEQISSYTTINYQYKSSATGCSGTGWTCIQDLNGNQTSYTFYMSAGTTYYIMVDPENSIGGSFTFQINCLTAPCTAGEGVGTSALGCPSVTSGGLGLSGANPDPIPCDAPSTCTTLEANYLKLGQTTNYTVESIAYAPPYQFECLANPVSVNIDDVWSEEIYLPFSFCFFGNTYNSCLIGSNGTLTFDTSNASGYAGWQFSNNLPSTVGALFNNTIYGVYHDIDPSKGGTVGWELIYLDSGCRALVASWHDIPMFSNTCNSILYTGMMVLYEDSNVIEVYIEEKNVCPSWNGGNAVVGIQNSTGTQAVVAPNRNSLDPNWTVTNEAWRFVPSGAPITTLEWFEGSGTSGPMIGTTDTIEVCPLTSTTYTARVTYELCNGSTVVETDETEVLVIEDKIWNGTIDLDWDNANNWTPVGVPNSSDCVTIPVTPNNPEVIGTEYEGLAKNLRVLNGATLTIKSENAITVTDWVEVEPTALFEIENDASLVQINDVSNTGNIEYKRNAFIRKLDYVYWSSPVSPFHVSAVSPGTSASLRFFWNSTIANANGGLGTWTNANENMIPGKGYIVRGPNSFDTTIQQFTANFVGVPNNGNISVPIARGSYTGADYPGTNGVIITNMDDNFNLIGNPYPSAIRFTDFMAANPDLEGSIRVWTHGTLPNNSTPNPFYGSFGYNYTSADYIIHNGTGTISGPETYDGFIPAGQSFFVAMLDGPALTTNANFTNSMRVRNYNTQFYRNSTNEVQSGQEQSRIWLDIVAQSGTVSRTLIGYIEGATYEKDRMFDAYTKTSNAMIIYSLIDSEKACIQGRPLPFDSNDVVPLGFKVSTDGIYTIAIAAVDGIFSNNQTIYLRDKVLNLVHDLSANPYTFTVNSGIYNDRFELLYQDETLGIDQVENFGIKVITNENIVIRSGNEQISEIEVFDMLGRKVNHYFSVNANEFSLNEKRSKQTLLLKIKTVNDNISIKKVLF</sequence>
<evidence type="ECO:0000313" key="2">
    <source>
        <dbReference type="EMBL" id="RXR33132.1"/>
    </source>
</evidence>
<dbReference type="InterPro" id="IPR000998">
    <property type="entry name" value="MAM_dom"/>
</dbReference>
<dbReference type="EMBL" id="SBKQ01000005">
    <property type="protein sequence ID" value="RXR33132.1"/>
    <property type="molecule type" value="Genomic_DNA"/>
</dbReference>
<dbReference type="PROSITE" id="PS50060">
    <property type="entry name" value="MAM_2"/>
    <property type="match status" value="1"/>
</dbReference>
<reference evidence="3" key="1">
    <citation type="submission" date="2019-01" db="EMBL/GenBank/DDBJ databases">
        <title>Cytophagaceae bacterium strain CAR-16.</title>
        <authorList>
            <person name="Chen W.-M."/>
        </authorList>
    </citation>
    <scope>NUCLEOTIDE SEQUENCE [LARGE SCALE GENOMIC DNA]</scope>
    <source>
        <strain evidence="3">ICH-30</strain>
    </source>
</reference>
<proteinExistence type="predicted"/>
<dbReference type="OrthoDB" id="1652165at2"/>